<dbReference type="InterPro" id="IPR005135">
    <property type="entry name" value="Endo/exonuclease/phosphatase"/>
</dbReference>
<dbReference type="OrthoDB" id="6154646at2759"/>
<proteinExistence type="predicted"/>
<organism evidence="2 3">
    <name type="scientific">Mytilus coruscus</name>
    <name type="common">Sea mussel</name>
    <dbReference type="NCBI Taxonomy" id="42192"/>
    <lineage>
        <taxon>Eukaryota</taxon>
        <taxon>Metazoa</taxon>
        <taxon>Spiralia</taxon>
        <taxon>Lophotrochozoa</taxon>
        <taxon>Mollusca</taxon>
        <taxon>Bivalvia</taxon>
        <taxon>Autobranchia</taxon>
        <taxon>Pteriomorphia</taxon>
        <taxon>Mytilida</taxon>
        <taxon>Mytiloidea</taxon>
        <taxon>Mytilidae</taxon>
        <taxon>Mytilinae</taxon>
        <taxon>Mytilus</taxon>
    </lineage>
</organism>
<name>A0A6J7ZU74_MYTCO</name>
<gene>
    <name evidence="2" type="ORF">MCOR_472</name>
</gene>
<dbReference type="AlphaFoldDB" id="A0A6J7ZU74"/>
<reference evidence="2 3" key="1">
    <citation type="submission" date="2020-06" db="EMBL/GenBank/DDBJ databases">
        <authorList>
            <person name="Li R."/>
            <person name="Bekaert M."/>
        </authorList>
    </citation>
    <scope>NUCLEOTIDE SEQUENCE [LARGE SCALE GENOMIC DNA]</scope>
    <source>
        <strain evidence="3">wild</strain>
    </source>
</reference>
<dbReference type="GO" id="GO:0003824">
    <property type="term" value="F:catalytic activity"/>
    <property type="evidence" value="ECO:0007669"/>
    <property type="project" value="InterPro"/>
</dbReference>
<evidence type="ECO:0000313" key="3">
    <source>
        <dbReference type="Proteomes" id="UP000507470"/>
    </source>
</evidence>
<feature type="domain" description="Endonuclease/exonuclease/phosphatase" evidence="1">
    <location>
        <begin position="9"/>
        <end position="215"/>
    </location>
</feature>
<evidence type="ECO:0000313" key="2">
    <source>
        <dbReference type="EMBL" id="CAC5356156.1"/>
    </source>
</evidence>
<dbReference type="Gene3D" id="3.60.10.10">
    <property type="entry name" value="Endonuclease/exonuclease/phosphatase"/>
    <property type="match status" value="1"/>
</dbReference>
<sequence>MHKNDNSTFRNLVLEHVNCDIFAVCETFLRDDNQLNVPGYKWIGHNRKNVHSNARRGSGGVGAFIRLNLYDSFYVEIQDRSVEGILWICFKGKHSDFNFSVAVCYLPPTDSSRPSDQERFLNDLLQQVYSNQTKGYTIICGDFNARCGSNTDYIEGVDDIKPRTTIDTTENYNGDLFCEFLSDTNFAMLNGRIGINDFTYISPRGRSVVDYICVPYEQLESVLDFKIMRMSDIINTLNYNPESIPDHSLLSCDIKYLVNVDEISNHYANEVKIKRNARKIPDDFLISDEVRHKVLDTIEKIEHSVYLDQNVQNAYDEFHKLIMNEMETKLPLLQQKNINKRSKSFYKPYWNQTLQTQWNLSCEFEKKWLKFKGPPHKKKLLKENYCTERNIFDKINRKFKRKYQIQKENELHEKLKSTNKREFWKSIGKLGIANERKIQIPWEVVDSDGNINTGEKLC</sequence>
<evidence type="ECO:0000259" key="1">
    <source>
        <dbReference type="Pfam" id="PF03372"/>
    </source>
</evidence>
<dbReference type="Proteomes" id="UP000507470">
    <property type="component" value="Unassembled WGS sequence"/>
</dbReference>
<keyword evidence="3" id="KW-1185">Reference proteome</keyword>
<accession>A0A6J7ZU74</accession>
<dbReference type="EMBL" id="CACVKT020000125">
    <property type="protein sequence ID" value="CAC5356156.1"/>
    <property type="molecule type" value="Genomic_DNA"/>
</dbReference>
<dbReference type="Pfam" id="PF03372">
    <property type="entry name" value="Exo_endo_phos"/>
    <property type="match status" value="1"/>
</dbReference>
<dbReference type="SUPFAM" id="SSF56219">
    <property type="entry name" value="DNase I-like"/>
    <property type="match status" value="1"/>
</dbReference>
<dbReference type="InterPro" id="IPR036691">
    <property type="entry name" value="Endo/exonu/phosph_ase_sf"/>
</dbReference>
<protein>
    <recommendedName>
        <fullName evidence="1">Endonuclease/exonuclease/phosphatase domain-containing protein</fullName>
    </recommendedName>
</protein>